<dbReference type="AlphaFoldDB" id="A0A7X0EZS6"/>
<dbReference type="CDD" id="cd07043">
    <property type="entry name" value="STAS_anti-anti-sigma_factors"/>
    <property type="match status" value="1"/>
</dbReference>
<dbReference type="EMBL" id="JACHJB010000003">
    <property type="protein sequence ID" value="MBB6350148.1"/>
    <property type="molecule type" value="Genomic_DNA"/>
</dbReference>
<keyword evidence="5" id="KW-1185">Reference proteome</keyword>
<dbReference type="PANTHER" id="PTHR33495:SF2">
    <property type="entry name" value="ANTI-SIGMA FACTOR ANTAGONIST TM_1081-RELATED"/>
    <property type="match status" value="1"/>
</dbReference>
<dbReference type="InterPro" id="IPR036513">
    <property type="entry name" value="STAS_dom_sf"/>
</dbReference>
<feature type="domain" description="STAS" evidence="3">
    <location>
        <begin position="11"/>
        <end position="120"/>
    </location>
</feature>
<evidence type="ECO:0000256" key="2">
    <source>
        <dbReference type="RuleBase" id="RU003749"/>
    </source>
</evidence>
<dbReference type="Gene3D" id="3.30.750.24">
    <property type="entry name" value="STAS domain"/>
    <property type="match status" value="1"/>
</dbReference>
<gene>
    <name evidence="4" type="ORF">FHU36_006720</name>
</gene>
<evidence type="ECO:0000259" key="3">
    <source>
        <dbReference type="PROSITE" id="PS50801"/>
    </source>
</evidence>
<comment type="similarity">
    <text evidence="1 2">Belongs to the anti-sigma-factor antagonist family.</text>
</comment>
<dbReference type="InterPro" id="IPR003658">
    <property type="entry name" value="Anti-sigma_ant"/>
</dbReference>
<protein>
    <recommendedName>
        <fullName evidence="2">Anti-sigma factor antagonist</fullName>
    </recommendedName>
</protein>
<dbReference type="SUPFAM" id="SSF52091">
    <property type="entry name" value="SpoIIaa-like"/>
    <property type="match status" value="1"/>
</dbReference>
<organism evidence="4 5">
    <name type="scientific">Nonomuraea muscovyensis</name>
    <dbReference type="NCBI Taxonomy" id="1124761"/>
    <lineage>
        <taxon>Bacteria</taxon>
        <taxon>Bacillati</taxon>
        <taxon>Actinomycetota</taxon>
        <taxon>Actinomycetes</taxon>
        <taxon>Streptosporangiales</taxon>
        <taxon>Streptosporangiaceae</taxon>
        <taxon>Nonomuraea</taxon>
    </lineage>
</organism>
<dbReference type="Proteomes" id="UP000583800">
    <property type="component" value="Unassembled WGS sequence"/>
</dbReference>
<accession>A0A7X0EZS6</accession>
<comment type="caution">
    <text evidence="4">The sequence shown here is derived from an EMBL/GenBank/DDBJ whole genome shotgun (WGS) entry which is preliminary data.</text>
</comment>
<dbReference type="PROSITE" id="PS50801">
    <property type="entry name" value="STAS"/>
    <property type="match status" value="1"/>
</dbReference>
<dbReference type="GO" id="GO:0043856">
    <property type="term" value="F:anti-sigma factor antagonist activity"/>
    <property type="evidence" value="ECO:0007669"/>
    <property type="project" value="InterPro"/>
</dbReference>
<evidence type="ECO:0000313" key="4">
    <source>
        <dbReference type="EMBL" id="MBB6350148.1"/>
    </source>
</evidence>
<dbReference type="RefSeq" id="WP_185087992.1">
    <property type="nucleotide sequence ID" value="NZ_JACHJB010000003.1"/>
</dbReference>
<dbReference type="NCBIfam" id="TIGR00377">
    <property type="entry name" value="ant_ant_sig"/>
    <property type="match status" value="1"/>
</dbReference>
<reference evidence="4 5" key="1">
    <citation type="submission" date="2020-08" db="EMBL/GenBank/DDBJ databases">
        <title>Sequencing the genomes of 1000 actinobacteria strains.</title>
        <authorList>
            <person name="Klenk H.-P."/>
        </authorList>
    </citation>
    <scope>NUCLEOTIDE SEQUENCE [LARGE SCALE GENOMIC DNA]</scope>
    <source>
        <strain evidence="4 5">DSM 45913</strain>
    </source>
</reference>
<evidence type="ECO:0000256" key="1">
    <source>
        <dbReference type="ARBA" id="ARBA00009013"/>
    </source>
</evidence>
<proteinExistence type="inferred from homology"/>
<name>A0A7X0EZS6_9ACTN</name>
<dbReference type="InterPro" id="IPR002645">
    <property type="entry name" value="STAS_dom"/>
</dbReference>
<dbReference type="PANTHER" id="PTHR33495">
    <property type="entry name" value="ANTI-SIGMA FACTOR ANTAGONIST TM_1081-RELATED-RELATED"/>
    <property type="match status" value="1"/>
</dbReference>
<evidence type="ECO:0000313" key="5">
    <source>
        <dbReference type="Proteomes" id="UP000583800"/>
    </source>
</evidence>
<sequence>MSSQHQHAPTFTVSLTLVDGVAVVRVGGELDLVAAPALREQLRAAARLPSQRVVVDMTDVSFCDSVGMSELIVALNNSQNSGGRLVLSGVRGSLERLLYRTGLHNLFERHATWQEALRQMSAERS</sequence>
<dbReference type="Pfam" id="PF01740">
    <property type="entry name" value="STAS"/>
    <property type="match status" value="1"/>
</dbReference>